<dbReference type="SUPFAM" id="SSF48371">
    <property type="entry name" value="ARM repeat"/>
    <property type="match status" value="1"/>
</dbReference>
<dbReference type="EMBL" id="CCBP010000388">
    <property type="protein sequence ID" value="CDO76547.1"/>
    <property type="molecule type" value="Genomic_DNA"/>
</dbReference>
<dbReference type="HOGENOM" id="CLU_019530_0_0_1"/>
<dbReference type="InterPro" id="IPR012583">
    <property type="entry name" value="RIX1_N"/>
</dbReference>
<evidence type="ECO:0000259" key="2">
    <source>
        <dbReference type="Pfam" id="PF08167"/>
    </source>
</evidence>
<protein>
    <recommendedName>
        <fullName evidence="2">Pre-rRNA-processing protein RIX1 N-terminal domain-containing protein</fullName>
    </recommendedName>
</protein>
<proteinExistence type="predicted"/>
<feature type="compositionally biased region" description="Polar residues" evidence="1">
    <location>
        <begin position="578"/>
        <end position="587"/>
    </location>
</feature>
<evidence type="ECO:0000256" key="1">
    <source>
        <dbReference type="SAM" id="MobiDB-lite"/>
    </source>
</evidence>
<evidence type="ECO:0000313" key="4">
    <source>
        <dbReference type="Proteomes" id="UP000029665"/>
    </source>
</evidence>
<feature type="domain" description="Pre-rRNA-processing protein RIX1 N-terminal" evidence="2">
    <location>
        <begin position="1"/>
        <end position="111"/>
    </location>
</feature>
<reference evidence="3" key="1">
    <citation type="submission" date="2014-01" db="EMBL/GenBank/DDBJ databases">
        <title>The genome of the white-rot fungus Pycnoporus cinnabarinus: a basidiomycete model with a versatile arsenal for lignocellulosic biomass breakdown.</title>
        <authorList>
            <person name="Levasseur A."/>
            <person name="Lomascolo A."/>
            <person name="Ruiz-Duenas F.J."/>
            <person name="Uzan E."/>
            <person name="Piumi F."/>
            <person name="Kues U."/>
            <person name="Ram A.F.J."/>
            <person name="Murat C."/>
            <person name="Haon M."/>
            <person name="Benoit I."/>
            <person name="Arfi Y."/>
            <person name="Chevret D."/>
            <person name="Drula E."/>
            <person name="Kwon M.J."/>
            <person name="Gouret P."/>
            <person name="Lesage-Meessen L."/>
            <person name="Lombard V."/>
            <person name="Mariette J."/>
            <person name="Noirot C."/>
            <person name="Park J."/>
            <person name="Patyshakuliyeva A."/>
            <person name="Wieneger R.A.B."/>
            <person name="Wosten H.A.B."/>
            <person name="Martin F."/>
            <person name="Coutinho P.M."/>
            <person name="de Vries R."/>
            <person name="Martinez A.T."/>
            <person name="Klopp C."/>
            <person name="Pontarotti P."/>
            <person name="Henrissat B."/>
            <person name="Record E."/>
        </authorList>
    </citation>
    <scope>NUCLEOTIDE SEQUENCE [LARGE SCALE GENOMIC DNA]</scope>
    <source>
        <strain evidence="3">BRFM137</strain>
    </source>
</reference>
<dbReference type="AlphaFoldDB" id="A0A060SPR7"/>
<comment type="caution">
    <text evidence="3">The sequence shown here is derived from an EMBL/GenBank/DDBJ whole genome shotgun (WGS) entry which is preliminary data.</text>
</comment>
<dbReference type="STRING" id="5643.A0A060SPR7"/>
<feature type="compositionally biased region" description="Pro residues" evidence="1">
    <location>
        <begin position="558"/>
        <end position="567"/>
    </location>
</feature>
<feature type="compositionally biased region" description="Polar residues" evidence="1">
    <location>
        <begin position="277"/>
        <end position="287"/>
    </location>
</feature>
<feature type="region of interest" description="Disordered" evidence="1">
    <location>
        <begin position="474"/>
        <end position="511"/>
    </location>
</feature>
<dbReference type="OrthoDB" id="20900at2759"/>
<accession>A0A060SPR7</accession>
<feature type="region of interest" description="Disordered" evidence="1">
    <location>
        <begin position="549"/>
        <end position="617"/>
    </location>
</feature>
<dbReference type="OMA" id="TSCHYLE"/>
<organism evidence="3 4">
    <name type="scientific">Pycnoporus cinnabarinus</name>
    <name type="common">Cinnabar-red polypore</name>
    <name type="synonym">Trametes cinnabarina</name>
    <dbReference type="NCBI Taxonomy" id="5643"/>
    <lineage>
        <taxon>Eukaryota</taxon>
        <taxon>Fungi</taxon>
        <taxon>Dikarya</taxon>
        <taxon>Basidiomycota</taxon>
        <taxon>Agaricomycotina</taxon>
        <taxon>Agaricomycetes</taxon>
        <taxon>Polyporales</taxon>
        <taxon>Polyporaceae</taxon>
        <taxon>Trametes</taxon>
    </lineage>
</organism>
<dbReference type="Proteomes" id="UP000029665">
    <property type="component" value="Unassembled WGS sequence"/>
</dbReference>
<dbReference type="Pfam" id="PF08167">
    <property type="entry name" value="RIX1"/>
    <property type="match status" value="1"/>
</dbReference>
<evidence type="ECO:0000313" key="3">
    <source>
        <dbReference type="EMBL" id="CDO76547.1"/>
    </source>
</evidence>
<sequence length="617" mass="65978">MLESAQSWVAAAMPMLVNQSMPTTKAAIRLLRLIFSSAMDVPEFQRQLCVPNIPKFGNALIAIAEKETIVEVNHLVIETLTHIVSLYPSLCRPLHGALSHVALRYLNGSTPTPTATAMVEASSHLYSVLPLTGGKVGAAGLWRKAIDDTVAFVWGAFLQLRTTYDDPMYATMTRPAPSAEDPAIGVPLALDRLRAGVQVIADLLRCQNHIVPHLPVLLSHLAYHLEQLQSPMHVVQFLRTTMVLLENCRLHDHTLSSRLVRAAMPILTVLLSTRSQSRASNEQESATGRSRKGKKRARGYEGDEVFKVGREIVCRTAEEGAALLGAVDVLENLLLRSQVNPPVHSLASRLLLAIYASLPQMSPAMLSPDLSLHAKLCSKVQRACMHLSIGTTNTMGKALGLALNVSDGTLSNSGDITIPAEIDLLLHPRVPPLVRSLPYVEMLSLFRAEESREETDARMTLGVDVNEERSLMQPAASEKIMPPEDDQRAAGAPAVQAGNNGGAPPTQASGNISMQVDEAPQHGSTIAVSESTFKPAAPIPPVLHAGLSAAQTSQPPQTSLPPPPDPLPTRNAAFGAGSATTLSTPVTSAAPGVLPIADDDDEEPMPTIDLGSDSESE</sequence>
<dbReference type="InterPro" id="IPR016024">
    <property type="entry name" value="ARM-type_fold"/>
</dbReference>
<gene>
    <name evidence="3" type="ORF">BN946_scf184982.g6</name>
</gene>
<feature type="region of interest" description="Disordered" evidence="1">
    <location>
        <begin position="277"/>
        <end position="297"/>
    </location>
</feature>
<name>A0A060SPR7_PYCCI</name>
<keyword evidence="4" id="KW-1185">Reference proteome</keyword>